<reference key="1">
    <citation type="journal article" date="2011" name="Mol. Biol. Evol.">
        <title>Unity in variety -- the pan-genome of the Chlamydiae.</title>
        <authorList>
            <person name="Collingro A."/>
            <person name="Tischler P."/>
            <person name="Weinmaier T."/>
            <person name="Penz T."/>
            <person name="Heinz E."/>
            <person name="Brunham R.C."/>
            <person name="Read T.D."/>
            <person name="Bavoil P.M."/>
            <person name="Sachse K."/>
            <person name="Kahane S."/>
            <person name="Friedman M.G."/>
            <person name="Rattei T."/>
            <person name="Myers G.S.A."/>
            <person name="Horn M."/>
        </authorList>
    </citation>
    <scope>NUCLEOTIDE SEQUENCE</scope>
    <source>
        <strain>Z</strain>
    </source>
</reference>
<dbReference type="RefSeq" id="WP_013942856.1">
    <property type="nucleotide sequence ID" value="NC_015713.1"/>
</dbReference>
<dbReference type="GO" id="GO:0007155">
    <property type="term" value="P:cell adhesion"/>
    <property type="evidence" value="ECO:0007669"/>
    <property type="project" value="InterPro"/>
</dbReference>
<keyword evidence="8" id="KW-1185">Reference proteome</keyword>
<dbReference type="PANTHER" id="PTHR42953">
    <property type="entry name" value="HIGH-AFFINITY ZINC UPTAKE SYSTEM PROTEIN ZNUA-RELATED"/>
    <property type="match status" value="1"/>
</dbReference>
<dbReference type="GO" id="GO:0030001">
    <property type="term" value="P:metal ion transport"/>
    <property type="evidence" value="ECO:0007669"/>
    <property type="project" value="InterPro"/>
</dbReference>
<evidence type="ECO:0000256" key="6">
    <source>
        <dbReference type="RuleBase" id="RU003512"/>
    </source>
</evidence>
<organism evidence="7 8">
    <name type="scientific">Simkania negevensis (strain ATCC VR-1471 / DSM 27360 / Z)</name>
    <dbReference type="NCBI Taxonomy" id="331113"/>
    <lineage>
        <taxon>Bacteria</taxon>
        <taxon>Pseudomonadati</taxon>
        <taxon>Chlamydiota</taxon>
        <taxon>Chlamydiia</taxon>
        <taxon>Parachlamydiales</taxon>
        <taxon>Simkaniaceae</taxon>
        <taxon>Simkania</taxon>
    </lineage>
</organism>
<keyword evidence="4" id="KW-0479">Metal-binding</keyword>
<name>F8L6P1_SIMNZ</name>
<dbReference type="GO" id="GO:0030313">
    <property type="term" value="C:cell envelope"/>
    <property type="evidence" value="ECO:0007669"/>
    <property type="project" value="UniProtKB-SubCell"/>
</dbReference>
<keyword evidence="7" id="KW-0449">Lipoprotein</keyword>
<dbReference type="STRING" id="331113.SNE_A05120"/>
<keyword evidence="3 6" id="KW-0813">Transport</keyword>
<dbReference type="KEGG" id="sng:SNE_A05120"/>
<dbReference type="OrthoDB" id="9793396at2"/>
<proteinExistence type="inferred from homology"/>
<dbReference type="Proteomes" id="UP000000496">
    <property type="component" value="Chromosome gsn.131"/>
</dbReference>
<dbReference type="SUPFAM" id="SSF53807">
    <property type="entry name" value="Helical backbone' metal receptor"/>
    <property type="match status" value="1"/>
</dbReference>
<evidence type="ECO:0000256" key="3">
    <source>
        <dbReference type="ARBA" id="ARBA00022448"/>
    </source>
</evidence>
<dbReference type="InterPro" id="IPR006129">
    <property type="entry name" value="AdhesinB"/>
</dbReference>
<dbReference type="AlphaFoldDB" id="F8L6P1"/>
<dbReference type="Gene3D" id="3.40.50.1980">
    <property type="entry name" value="Nitrogenase molybdenum iron protein domain"/>
    <property type="match status" value="2"/>
</dbReference>
<comment type="subcellular location">
    <subcellularLocation>
        <location evidence="1">Cell envelope</location>
    </subcellularLocation>
</comment>
<evidence type="ECO:0000256" key="1">
    <source>
        <dbReference type="ARBA" id="ARBA00004196"/>
    </source>
</evidence>
<gene>
    <name evidence="7" type="ordered locus">SNE_A05120</name>
</gene>
<dbReference type="InterPro" id="IPR006128">
    <property type="entry name" value="Lipoprotein_PsaA-like"/>
</dbReference>
<dbReference type="Pfam" id="PF01297">
    <property type="entry name" value="ZnuA"/>
    <property type="match status" value="1"/>
</dbReference>
<evidence type="ECO:0000313" key="7">
    <source>
        <dbReference type="EMBL" id="CCB88389.1"/>
    </source>
</evidence>
<dbReference type="PRINTS" id="PR00691">
    <property type="entry name" value="ADHESINB"/>
</dbReference>
<dbReference type="InterPro" id="IPR050492">
    <property type="entry name" value="Bact_metal-bind_prot9"/>
</dbReference>
<dbReference type="PROSITE" id="PS51257">
    <property type="entry name" value="PROKAR_LIPOPROTEIN"/>
    <property type="match status" value="1"/>
</dbReference>
<dbReference type="GO" id="GO:0046872">
    <property type="term" value="F:metal ion binding"/>
    <property type="evidence" value="ECO:0007669"/>
    <property type="project" value="UniProtKB-KW"/>
</dbReference>
<comment type="similarity">
    <text evidence="2 6">Belongs to the bacterial solute-binding protein 9 family.</text>
</comment>
<keyword evidence="5" id="KW-0732">Signal</keyword>
<dbReference type="PANTHER" id="PTHR42953:SF1">
    <property type="entry name" value="METAL-BINDING PROTEIN HI_0362-RELATED"/>
    <property type="match status" value="1"/>
</dbReference>
<dbReference type="HOGENOM" id="CLU_016838_1_1_0"/>
<evidence type="ECO:0000256" key="2">
    <source>
        <dbReference type="ARBA" id="ARBA00011028"/>
    </source>
</evidence>
<reference evidence="7 8" key="2">
    <citation type="journal article" date="2011" name="Mol. Biol. Evol.">
        <title>Unity in variety--the pan-genome of the Chlamydiae.</title>
        <authorList>
            <person name="Collingro A."/>
            <person name="Tischler P."/>
            <person name="Weinmaier T."/>
            <person name="Penz T."/>
            <person name="Heinz E."/>
            <person name="Brunham R.C."/>
            <person name="Read T.D."/>
            <person name="Bavoil P.M."/>
            <person name="Sachse K."/>
            <person name="Kahane S."/>
            <person name="Friedman M.G."/>
            <person name="Rattei T."/>
            <person name="Myers G.S."/>
            <person name="Horn M."/>
        </authorList>
    </citation>
    <scope>NUCLEOTIDE SEQUENCE [LARGE SCALE GENOMIC DNA]</scope>
    <source>
        <strain evidence="8">ATCC VR-1471 / Z</strain>
    </source>
</reference>
<evidence type="ECO:0000313" key="8">
    <source>
        <dbReference type="Proteomes" id="UP000000496"/>
    </source>
</evidence>
<accession>F8L6P1</accession>
<dbReference type="PRINTS" id="PR00690">
    <property type="entry name" value="ADHESNFAMILY"/>
</dbReference>
<dbReference type="InterPro" id="IPR006127">
    <property type="entry name" value="ZnuA-like"/>
</dbReference>
<sequence length="325" mass="37004">MKKLFALGALAFLMFVGCSKGPKQNLNQWMAQDGRLKVLSTTAMIEDVVKQVGGEEICSLCLIVGDLDPHSYELIKGDDEKLQTADLIFYNGVGLEHGASIRYYFTHDSKAVAVGDTLLQRFPDRLVRVGGELDPHIWMDMDLFSEIVDPIVVALSEKAPTKKELFQERGHRVKEELKAKDRLFRETMSEVPPEKRFLVTSHDAFHYFTKRYLALEEEEDWERRVQAPEGLAPDGQMSVFDIQKVTDFLCENQVHVVFPESNVSRDSLRKIVHVCKKRGLDVHIADVPLYGDTMAGANSYVEMMEHNVNTLKSHMLREDEQTSSR</sequence>
<evidence type="ECO:0000256" key="4">
    <source>
        <dbReference type="ARBA" id="ARBA00022723"/>
    </source>
</evidence>
<protein>
    <submittedName>
        <fullName evidence="7">Uncharacterized metal-binding lipoprotein TC_0338</fullName>
    </submittedName>
</protein>
<dbReference type="eggNOG" id="COG0803">
    <property type="taxonomic scope" value="Bacteria"/>
</dbReference>
<evidence type="ECO:0000256" key="5">
    <source>
        <dbReference type="ARBA" id="ARBA00022729"/>
    </source>
</evidence>
<dbReference type="EMBL" id="FR872582">
    <property type="protein sequence ID" value="CCB88389.1"/>
    <property type="molecule type" value="Genomic_DNA"/>
</dbReference>